<comment type="caution">
    <text evidence="2">The sequence shown here is derived from an EMBL/GenBank/DDBJ whole genome shotgun (WGS) entry which is preliminary data.</text>
</comment>
<dbReference type="AlphaFoldDB" id="A0A4U8PZS1"/>
<evidence type="ECO:0000313" key="3">
    <source>
        <dbReference type="Proteomes" id="UP000306509"/>
    </source>
</evidence>
<dbReference type="RefSeq" id="WP_052377960.1">
    <property type="nucleotide sequence ID" value="NZ_JTGN01000002.1"/>
</dbReference>
<reference evidence="2 3" key="1">
    <citation type="journal article" date="2019" name="Anaerobe">
        <title>Detection of Robinsoniella peoriensis in multiple bone samples of a trauma patient.</title>
        <authorList>
            <person name="Schrottner P."/>
            <person name="Hartwich K."/>
            <person name="Bunk B."/>
            <person name="Schober I."/>
            <person name="Helbig S."/>
            <person name="Rudolph W.W."/>
            <person name="Gunzer F."/>
        </authorList>
    </citation>
    <scope>NUCLEOTIDE SEQUENCE [LARGE SCALE GENOMIC DNA]</scope>
    <source>
        <strain evidence="2 3">DSM 106044</strain>
    </source>
</reference>
<dbReference type="InterPro" id="IPR045764">
    <property type="entry name" value="DUF6132"/>
</dbReference>
<keyword evidence="3" id="KW-1185">Reference proteome</keyword>
<keyword evidence="1" id="KW-0472">Membrane</keyword>
<feature type="transmembrane region" description="Helical" evidence="1">
    <location>
        <begin position="12"/>
        <end position="29"/>
    </location>
</feature>
<gene>
    <name evidence="2" type="ORF">DSM106044_05412</name>
</gene>
<dbReference type="Proteomes" id="UP000306509">
    <property type="component" value="Unassembled WGS sequence"/>
</dbReference>
<dbReference type="STRING" id="180332.GCA_000797495_04677"/>
<feature type="transmembrane region" description="Helical" evidence="1">
    <location>
        <begin position="49"/>
        <end position="67"/>
    </location>
</feature>
<name>A0A4U8PZS1_9FIRM</name>
<dbReference type="EMBL" id="QGQD01000110">
    <property type="protein sequence ID" value="TLC97756.1"/>
    <property type="molecule type" value="Genomic_DNA"/>
</dbReference>
<accession>A0A4U8PZS1</accession>
<proteinExistence type="predicted"/>
<organism evidence="2 3">
    <name type="scientific">Robinsoniella peoriensis</name>
    <dbReference type="NCBI Taxonomy" id="180332"/>
    <lineage>
        <taxon>Bacteria</taxon>
        <taxon>Bacillati</taxon>
        <taxon>Bacillota</taxon>
        <taxon>Clostridia</taxon>
        <taxon>Lachnospirales</taxon>
        <taxon>Lachnospiraceae</taxon>
        <taxon>Robinsoniella</taxon>
    </lineage>
</organism>
<protein>
    <submittedName>
        <fullName evidence="2">Uncharacterized protein</fullName>
    </submittedName>
</protein>
<sequence>MGFDRKTMKRFIKPLIFILGGIAAGYLYYWQIGCISGTCAITSDPMKSMVFGGIIGLILAVGFWEPAPKDKNSIENAMDVDKK</sequence>
<keyword evidence="1" id="KW-1133">Transmembrane helix</keyword>
<dbReference type="Pfam" id="PF19628">
    <property type="entry name" value="DUF6132"/>
    <property type="match status" value="1"/>
</dbReference>
<keyword evidence="1" id="KW-0812">Transmembrane</keyword>
<evidence type="ECO:0000313" key="2">
    <source>
        <dbReference type="EMBL" id="TLC97756.1"/>
    </source>
</evidence>
<evidence type="ECO:0000256" key="1">
    <source>
        <dbReference type="SAM" id="Phobius"/>
    </source>
</evidence>